<evidence type="ECO:0000256" key="8">
    <source>
        <dbReference type="ARBA" id="ARBA00023237"/>
    </source>
</evidence>
<evidence type="ECO:0000256" key="2">
    <source>
        <dbReference type="ARBA" id="ARBA00008064"/>
    </source>
</evidence>
<evidence type="ECO:0000259" key="10">
    <source>
        <dbReference type="Pfam" id="PF13954"/>
    </source>
</evidence>
<dbReference type="EMBL" id="CABVHO010000087">
    <property type="protein sequence ID" value="VVN63526.1"/>
    <property type="molecule type" value="Genomic_DNA"/>
</dbReference>
<feature type="domain" description="PapC N-terminal" evidence="10">
    <location>
        <begin position="59"/>
        <end position="175"/>
    </location>
</feature>
<proteinExistence type="inferred from homology"/>
<dbReference type="Gene3D" id="2.60.40.2070">
    <property type="match status" value="1"/>
</dbReference>
<dbReference type="Pfam" id="PF13954">
    <property type="entry name" value="PapC_N"/>
    <property type="match status" value="1"/>
</dbReference>
<reference evidence="11 12" key="1">
    <citation type="submission" date="2019-09" db="EMBL/GenBank/DDBJ databases">
        <authorList>
            <person name="Chandra G."/>
            <person name="Truman W A."/>
        </authorList>
    </citation>
    <scope>NUCLEOTIDE SEQUENCE [LARGE SCALE GENOMIC DNA]</scope>
    <source>
        <strain evidence="11">PS685</strain>
    </source>
</reference>
<feature type="domain" description="PapC-like C-terminal" evidence="9">
    <location>
        <begin position="738"/>
        <end position="800"/>
    </location>
</feature>
<organism evidence="11 12">
    <name type="scientific">Pseudomonas fluorescens</name>
    <dbReference type="NCBI Taxonomy" id="294"/>
    <lineage>
        <taxon>Bacteria</taxon>
        <taxon>Pseudomonadati</taxon>
        <taxon>Pseudomonadota</taxon>
        <taxon>Gammaproteobacteria</taxon>
        <taxon>Pseudomonadales</taxon>
        <taxon>Pseudomonadaceae</taxon>
        <taxon>Pseudomonas</taxon>
    </lineage>
</organism>
<dbReference type="Gene3D" id="2.60.40.2610">
    <property type="entry name" value="Outer membrane usher protein FimD, plug domain"/>
    <property type="match status" value="1"/>
</dbReference>
<keyword evidence="8" id="KW-0998">Cell outer membrane</keyword>
<dbReference type="InterPro" id="IPR000015">
    <property type="entry name" value="Fimb_usher"/>
</dbReference>
<dbReference type="Pfam" id="PF13953">
    <property type="entry name" value="PapC_C"/>
    <property type="match status" value="1"/>
</dbReference>
<evidence type="ECO:0000259" key="9">
    <source>
        <dbReference type="Pfam" id="PF13953"/>
    </source>
</evidence>
<dbReference type="PANTHER" id="PTHR30451:SF8">
    <property type="entry name" value="FIMBRIAL USHER PROTEIN"/>
    <property type="match status" value="1"/>
</dbReference>
<dbReference type="OrthoDB" id="6465993at2"/>
<evidence type="ECO:0000256" key="5">
    <source>
        <dbReference type="ARBA" id="ARBA00022692"/>
    </source>
</evidence>
<dbReference type="InterPro" id="IPR043142">
    <property type="entry name" value="PapC-like_C_sf"/>
</dbReference>
<keyword evidence="3" id="KW-0813">Transport</keyword>
<dbReference type="GO" id="GO:0009279">
    <property type="term" value="C:cell outer membrane"/>
    <property type="evidence" value="ECO:0007669"/>
    <property type="project" value="UniProtKB-SubCell"/>
</dbReference>
<keyword evidence="5" id="KW-0812">Transmembrane</keyword>
<evidence type="ECO:0000313" key="11">
    <source>
        <dbReference type="EMBL" id="VVN63526.1"/>
    </source>
</evidence>
<evidence type="ECO:0000256" key="6">
    <source>
        <dbReference type="ARBA" id="ARBA00022729"/>
    </source>
</evidence>
<dbReference type="Pfam" id="PF00577">
    <property type="entry name" value="Usher"/>
    <property type="match status" value="1"/>
</dbReference>
<dbReference type="InterPro" id="IPR037224">
    <property type="entry name" value="PapC_N_sf"/>
</dbReference>
<dbReference type="InterPro" id="IPR025949">
    <property type="entry name" value="PapC-like_C"/>
</dbReference>
<evidence type="ECO:0000256" key="3">
    <source>
        <dbReference type="ARBA" id="ARBA00022448"/>
    </source>
</evidence>
<accession>A0A5E6ZC32</accession>
<dbReference type="GO" id="GO:0009297">
    <property type="term" value="P:pilus assembly"/>
    <property type="evidence" value="ECO:0007669"/>
    <property type="project" value="InterPro"/>
</dbReference>
<dbReference type="GO" id="GO:0015473">
    <property type="term" value="F:fimbrial usher porin activity"/>
    <property type="evidence" value="ECO:0007669"/>
    <property type="project" value="InterPro"/>
</dbReference>
<keyword evidence="4" id="KW-1134">Transmembrane beta strand</keyword>
<evidence type="ECO:0000256" key="7">
    <source>
        <dbReference type="ARBA" id="ARBA00023136"/>
    </source>
</evidence>
<name>A0A5E6ZC32_PSEFL</name>
<gene>
    <name evidence="11" type="primary">yehB</name>
    <name evidence="11" type="ORF">PS685_04364</name>
</gene>
<keyword evidence="7" id="KW-0472">Membrane</keyword>
<dbReference type="SUPFAM" id="SSF141729">
    <property type="entry name" value="FimD N-terminal domain-like"/>
    <property type="match status" value="1"/>
</dbReference>
<evidence type="ECO:0000313" key="12">
    <source>
        <dbReference type="Proteomes" id="UP000326437"/>
    </source>
</evidence>
<dbReference type="Gene3D" id="3.10.20.410">
    <property type="match status" value="1"/>
</dbReference>
<evidence type="ECO:0000256" key="4">
    <source>
        <dbReference type="ARBA" id="ARBA00022452"/>
    </source>
</evidence>
<dbReference type="InterPro" id="IPR042186">
    <property type="entry name" value="FimD_plug_dom"/>
</dbReference>
<sequence length="817" mass="87205">MILILNTSPELSQWLIRSLGLVAALTVFTTAMATESEQAEGTLFDVEALKSRGVDPRVGELFRNSPRFLPGESTVALTVNGSARGKVKALFDQDAQLCVDKSFLKAAGLITPSGFPDKTPCFDLKTAWPQTEWHIDPGESRVDLVVPPEAVSAPGAADQNWNHGGFAGMFNYDASYLDSAGAGAGVNFLQVNTEAGFNLSDWIVRSRQSYSRLDGKGTLQYQAAYAQRTFAERKEVLQAGQISLSNSMFGTGQVMGFQVFPEAALQNNWGGAGLVEGFADSQSVVEVRQSGALVYTTTVPTGPFRLQGFPLLNTRSDLSVTVIGSNGDRRQFIVPSSALLLSGPAVAPGLSYGVGRLDQQGSSESPLIGTVANGWLLNPMTTLNAGLLGSSPYRAQALGLNSQLLSTTALFAQVTLAQDQKHGDKGVSGLVALNHNLTERIGLSLNASQQTSGYRELSDAVQRDDGNTLSRSQRQIGAGVSWSQETLGTMSLSVSRSTDSDGASTRYLRGGWSKAFGSVFVGASLEYDTGYQNSDVDSQYSGSQKRFYLTVSIPLGQGRNLNSYLNNSSSGSRLGTRFSDRTNRDFGWSLASERDFGSRRTTGTGSLDLVTPVSQLSGSISSDNNRYTTWSANASGGGVVHDKGITFSPNRIGDTFGIAKVGEESGVRMDTPGGPAWTDSRGYAVLPSLTGYRQSTIQLDTRTLAKNVDISNAWQDAEAARGSVNYVNFDVVRTRRALVAVTDIKNQPLPYGASIFDDADHFVTVVGEQGSVFIPDVTARGRFVVQQSGSTLCSFTLALPQKADVSGFYETASAVCR</sequence>
<keyword evidence="6" id="KW-0732">Signal</keyword>
<dbReference type="AlphaFoldDB" id="A0A5E6ZC32"/>
<evidence type="ECO:0000256" key="1">
    <source>
        <dbReference type="ARBA" id="ARBA00004571"/>
    </source>
</evidence>
<dbReference type="InterPro" id="IPR025885">
    <property type="entry name" value="PapC_N"/>
</dbReference>
<comment type="similarity">
    <text evidence="2">Belongs to the fimbrial export usher family.</text>
</comment>
<dbReference type="PANTHER" id="PTHR30451">
    <property type="entry name" value="OUTER MEMBRANE USHER PROTEIN"/>
    <property type="match status" value="1"/>
</dbReference>
<dbReference type="Gene3D" id="2.60.40.3110">
    <property type="match status" value="1"/>
</dbReference>
<comment type="subcellular location">
    <subcellularLocation>
        <location evidence="1">Cell outer membrane</location>
        <topology evidence="1">Multi-pass membrane protein</topology>
    </subcellularLocation>
</comment>
<dbReference type="Proteomes" id="UP000326437">
    <property type="component" value="Unassembled WGS sequence"/>
</dbReference>
<protein>
    <submittedName>
        <fullName evidence="11">Outer membrane usher protein YehB</fullName>
    </submittedName>
</protein>